<dbReference type="Proteomes" id="UP000193006">
    <property type="component" value="Chromosome"/>
</dbReference>
<keyword evidence="7" id="KW-0067">ATP-binding</keyword>
<name>A0A1X9MEN2_9BACI</name>
<evidence type="ECO:0000259" key="9">
    <source>
        <dbReference type="PROSITE" id="PS50109"/>
    </source>
</evidence>
<keyword evidence="4 10" id="KW-0808">Transferase</keyword>
<evidence type="ECO:0000256" key="1">
    <source>
        <dbReference type="ARBA" id="ARBA00000085"/>
    </source>
</evidence>
<dbReference type="InterPro" id="IPR003594">
    <property type="entry name" value="HATPase_dom"/>
</dbReference>
<keyword evidence="8" id="KW-0902">Two-component regulatory system</keyword>
<keyword evidence="6 10" id="KW-0418">Kinase</keyword>
<evidence type="ECO:0000256" key="5">
    <source>
        <dbReference type="ARBA" id="ARBA00022741"/>
    </source>
</evidence>
<evidence type="ECO:0000256" key="6">
    <source>
        <dbReference type="ARBA" id="ARBA00022777"/>
    </source>
</evidence>
<gene>
    <name evidence="10" type="primary">kinD_2</name>
    <name evidence="10" type="ORF">BkAM31D_12500</name>
</gene>
<dbReference type="EMBL" id="CP020814">
    <property type="protein sequence ID" value="ARK30583.1"/>
    <property type="molecule type" value="Genomic_DNA"/>
</dbReference>
<dbReference type="EC" id="2.7.13.3" evidence="2"/>
<dbReference type="PANTHER" id="PTHR43065">
    <property type="entry name" value="SENSOR HISTIDINE KINASE"/>
    <property type="match status" value="1"/>
</dbReference>
<dbReference type="GO" id="GO:0004673">
    <property type="term" value="F:protein histidine kinase activity"/>
    <property type="evidence" value="ECO:0007669"/>
    <property type="project" value="UniProtKB-EC"/>
</dbReference>
<keyword evidence="5" id="KW-0547">Nucleotide-binding</keyword>
<dbReference type="InterPro" id="IPR004358">
    <property type="entry name" value="Sig_transdc_His_kin-like_C"/>
</dbReference>
<dbReference type="KEGG" id="bkw:BkAM31D_12500"/>
<keyword evidence="3" id="KW-0597">Phosphoprotein</keyword>
<dbReference type="SUPFAM" id="SSF55874">
    <property type="entry name" value="ATPase domain of HSP90 chaperone/DNA topoisomerase II/histidine kinase"/>
    <property type="match status" value="1"/>
</dbReference>
<dbReference type="InterPro" id="IPR036890">
    <property type="entry name" value="HATPase_C_sf"/>
</dbReference>
<feature type="domain" description="Histidine kinase" evidence="9">
    <location>
        <begin position="1"/>
        <end position="187"/>
    </location>
</feature>
<comment type="catalytic activity">
    <reaction evidence="1">
        <text>ATP + protein L-histidine = ADP + protein N-phospho-L-histidine.</text>
        <dbReference type="EC" id="2.7.13.3"/>
    </reaction>
</comment>
<dbReference type="AlphaFoldDB" id="A0A1X9MEN2"/>
<dbReference type="PANTHER" id="PTHR43065:SF10">
    <property type="entry name" value="PEROXIDE STRESS-ACTIVATED HISTIDINE KINASE MAK3"/>
    <property type="match status" value="1"/>
</dbReference>
<protein>
    <recommendedName>
        <fullName evidence="2">histidine kinase</fullName>
        <ecNumber evidence="2">2.7.13.3</ecNumber>
    </recommendedName>
</protein>
<keyword evidence="11" id="KW-1185">Reference proteome</keyword>
<evidence type="ECO:0000313" key="11">
    <source>
        <dbReference type="Proteomes" id="UP000193006"/>
    </source>
</evidence>
<dbReference type="Gene3D" id="3.30.565.10">
    <property type="entry name" value="Histidine kinase-like ATPase, C-terminal domain"/>
    <property type="match status" value="1"/>
</dbReference>
<evidence type="ECO:0000256" key="2">
    <source>
        <dbReference type="ARBA" id="ARBA00012438"/>
    </source>
</evidence>
<dbReference type="PROSITE" id="PS50109">
    <property type="entry name" value="HIS_KIN"/>
    <property type="match status" value="1"/>
</dbReference>
<dbReference type="SMART" id="SM00387">
    <property type="entry name" value="HATPase_c"/>
    <property type="match status" value="1"/>
</dbReference>
<dbReference type="PRINTS" id="PR00344">
    <property type="entry name" value="BCTRLSENSOR"/>
</dbReference>
<evidence type="ECO:0000313" key="10">
    <source>
        <dbReference type="EMBL" id="ARK30583.1"/>
    </source>
</evidence>
<dbReference type="GO" id="GO:0005524">
    <property type="term" value="F:ATP binding"/>
    <property type="evidence" value="ECO:0007669"/>
    <property type="project" value="UniProtKB-KW"/>
</dbReference>
<organism evidence="10 11">
    <name type="scientific">Halalkalibacter krulwichiae</name>
    <dbReference type="NCBI Taxonomy" id="199441"/>
    <lineage>
        <taxon>Bacteria</taxon>
        <taxon>Bacillati</taxon>
        <taxon>Bacillota</taxon>
        <taxon>Bacilli</taxon>
        <taxon>Bacillales</taxon>
        <taxon>Bacillaceae</taxon>
        <taxon>Halalkalibacter</taxon>
    </lineage>
</organism>
<evidence type="ECO:0000256" key="4">
    <source>
        <dbReference type="ARBA" id="ARBA00022679"/>
    </source>
</evidence>
<evidence type="ECO:0000256" key="7">
    <source>
        <dbReference type="ARBA" id="ARBA00022840"/>
    </source>
</evidence>
<dbReference type="InterPro" id="IPR005467">
    <property type="entry name" value="His_kinase_dom"/>
</dbReference>
<accession>A0A1X9MEN2</accession>
<dbReference type="Pfam" id="PF02518">
    <property type="entry name" value="HATPase_c"/>
    <property type="match status" value="1"/>
</dbReference>
<sequence length="192" mass="21794">MNDSLTDEEKEKFRLSLLLKELERINAIIEEMLLLAKPNKPNFKEQYIEEIIDEIFPLIKHSSENKKIEFSIQLDRQLVMVDSQQLKQVFHNLIRNSVESIQDIGKISIYSQLTTTEYLIYISDNGAGIPGSIQNSIFTPFTTSKDSGTGLGLAIVQRIIDNHSGSIRLISSKEGETIFLIKIPRSLSNKPT</sequence>
<dbReference type="GO" id="GO:0000160">
    <property type="term" value="P:phosphorelay signal transduction system"/>
    <property type="evidence" value="ECO:0007669"/>
    <property type="project" value="UniProtKB-KW"/>
</dbReference>
<evidence type="ECO:0000256" key="3">
    <source>
        <dbReference type="ARBA" id="ARBA00022553"/>
    </source>
</evidence>
<proteinExistence type="predicted"/>
<dbReference type="STRING" id="199441.BkAM31D_12500"/>
<reference evidence="10 11" key="1">
    <citation type="submission" date="2017-04" db="EMBL/GenBank/DDBJ databases">
        <title>Bacillus krulwichiae AM31D Genome sequencing and assembly.</title>
        <authorList>
            <person name="Krulwich T.A."/>
            <person name="Anastor L."/>
            <person name="Ehrlich R."/>
            <person name="Ehrlich G.D."/>
            <person name="Janto B."/>
        </authorList>
    </citation>
    <scope>NUCLEOTIDE SEQUENCE [LARGE SCALE GENOMIC DNA]</scope>
    <source>
        <strain evidence="10 11">AM31D</strain>
    </source>
</reference>
<evidence type="ECO:0000256" key="8">
    <source>
        <dbReference type="ARBA" id="ARBA00023012"/>
    </source>
</evidence>